<feature type="domain" description="Ig-like" evidence="10">
    <location>
        <begin position="1779"/>
        <end position="1866"/>
    </location>
</feature>
<feature type="compositionally biased region" description="Pro residues" evidence="9">
    <location>
        <begin position="2489"/>
        <end position="2499"/>
    </location>
</feature>
<feature type="compositionally biased region" description="Low complexity" evidence="9">
    <location>
        <begin position="2455"/>
        <end position="2469"/>
    </location>
</feature>
<evidence type="ECO:0000256" key="6">
    <source>
        <dbReference type="ARBA" id="ARBA00023157"/>
    </source>
</evidence>
<evidence type="ECO:0000256" key="5">
    <source>
        <dbReference type="ARBA" id="ARBA00022737"/>
    </source>
</evidence>
<feature type="domain" description="Ig-like" evidence="10">
    <location>
        <begin position="1221"/>
        <end position="1309"/>
    </location>
</feature>
<evidence type="ECO:0000313" key="12">
    <source>
        <dbReference type="Proteomes" id="UP000283509"/>
    </source>
</evidence>
<dbReference type="CDD" id="cd00176">
    <property type="entry name" value="SPEC"/>
    <property type="match status" value="3"/>
</dbReference>
<keyword evidence="4" id="KW-0732">Signal</keyword>
<feature type="domain" description="Ig-like" evidence="10">
    <location>
        <begin position="1334"/>
        <end position="1418"/>
    </location>
</feature>
<dbReference type="PANTHER" id="PTHR45080:SF8">
    <property type="entry name" value="IG-LIKE DOMAIN-CONTAINING PROTEIN"/>
    <property type="match status" value="1"/>
</dbReference>
<dbReference type="PANTHER" id="PTHR45080">
    <property type="entry name" value="CONTACTIN 5"/>
    <property type="match status" value="1"/>
</dbReference>
<dbReference type="GO" id="GO:0031672">
    <property type="term" value="C:A band"/>
    <property type="evidence" value="ECO:0007669"/>
    <property type="project" value="UniProtKB-SubCell"/>
</dbReference>
<dbReference type="SMART" id="SM00408">
    <property type="entry name" value="IGc2"/>
    <property type="match status" value="8"/>
</dbReference>
<keyword evidence="7" id="KW-0393">Immunoglobulin domain</keyword>
<dbReference type="Pfam" id="PF25101">
    <property type="entry name" value="Spectrin_7"/>
    <property type="match status" value="1"/>
</dbReference>
<organism evidence="11 12">
    <name type="scientific">Penaeus vannamei</name>
    <name type="common">Whiteleg shrimp</name>
    <name type="synonym">Litopenaeus vannamei</name>
    <dbReference type="NCBI Taxonomy" id="6689"/>
    <lineage>
        <taxon>Eukaryota</taxon>
        <taxon>Metazoa</taxon>
        <taxon>Ecdysozoa</taxon>
        <taxon>Arthropoda</taxon>
        <taxon>Crustacea</taxon>
        <taxon>Multicrustacea</taxon>
        <taxon>Malacostraca</taxon>
        <taxon>Eumalacostraca</taxon>
        <taxon>Eucarida</taxon>
        <taxon>Decapoda</taxon>
        <taxon>Dendrobranchiata</taxon>
        <taxon>Penaeoidea</taxon>
        <taxon>Penaeidae</taxon>
        <taxon>Penaeus</taxon>
    </lineage>
</organism>
<feature type="region of interest" description="Disordered" evidence="9">
    <location>
        <begin position="1988"/>
        <end position="2071"/>
    </location>
</feature>
<keyword evidence="6" id="KW-1015">Disulfide bond</keyword>
<feature type="region of interest" description="Disordered" evidence="9">
    <location>
        <begin position="3115"/>
        <end position="3153"/>
    </location>
</feature>
<feature type="compositionally biased region" description="Basic and acidic residues" evidence="9">
    <location>
        <begin position="2815"/>
        <end position="2828"/>
    </location>
</feature>
<dbReference type="InterPro" id="IPR058157">
    <property type="entry name" value="Spectrin_met"/>
</dbReference>
<dbReference type="InterPro" id="IPR050958">
    <property type="entry name" value="Cell_Adh-Cytoskel_Orgn"/>
</dbReference>
<dbReference type="EMBL" id="QCYY01003018">
    <property type="protein sequence ID" value="ROT65896.1"/>
    <property type="molecule type" value="Genomic_DNA"/>
</dbReference>
<dbReference type="InterPro" id="IPR018159">
    <property type="entry name" value="Spectrin/alpha-actinin"/>
</dbReference>
<feature type="coiled-coil region" evidence="8">
    <location>
        <begin position="923"/>
        <end position="978"/>
    </location>
</feature>
<feature type="compositionally biased region" description="Polar residues" evidence="9">
    <location>
        <begin position="3355"/>
        <end position="3364"/>
    </location>
</feature>
<dbReference type="GO" id="GO:0040017">
    <property type="term" value="P:positive regulation of locomotion"/>
    <property type="evidence" value="ECO:0007669"/>
    <property type="project" value="UniProtKB-ARBA"/>
</dbReference>
<feature type="region of interest" description="Disordered" evidence="9">
    <location>
        <begin position="2093"/>
        <end position="2145"/>
    </location>
</feature>
<dbReference type="InterPro" id="IPR003599">
    <property type="entry name" value="Ig_sub"/>
</dbReference>
<dbReference type="SMART" id="SM00409">
    <property type="entry name" value="IG"/>
    <property type="match status" value="9"/>
</dbReference>
<evidence type="ECO:0000256" key="2">
    <source>
        <dbReference type="ARBA" id="ARBA00006692"/>
    </source>
</evidence>
<dbReference type="Gene3D" id="2.60.40.10">
    <property type="entry name" value="Immunoglobulins"/>
    <property type="match status" value="9"/>
</dbReference>
<dbReference type="PROSITE" id="PS50835">
    <property type="entry name" value="IG_LIKE"/>
    <property type="match status" value="8"/>
</dbReference>
<evidence type="ECO:0000256" key="7">
    <source>
        <dbReference type="ARBA" id="ARBA00023319"/>
    </source>
</evidence>
<feature type="domain" description="Ig-like" evidence="10">
    <location>
        <begin position="3396"/>
        <end position="3487"/>
    </location>
</feature>
<feature type="compositionally biased region" description="Basic and acidic residues" evidence="9">
    <location>
        <begin position="2049"/>
        <end position="2071"/>
    </location>
</feature>
<feature type="compositionally biased region" description="Basic and acidic residues" evidence="9">
    <location>
        <begin position="1988"/>
        <end position="2002"/>
    </location>
</feature>
<dbReference type="FunFam" id="2.60.40.10:FF:000345">
    <property type="entry name" value="Muscle M-line assembly protein unc-89"/>
    <property type="match status" value="2"/>
</dbReference>
<dbReference type="FunFam" id="2.60.40.10:FF:000107">
    <property type="entry name" value="Myosin, light chain kinase a"/>
    <property type="match status" value="3"/>
</dbReference>
<feature type="compositionally biased region" description="Basic and acidic residues" evidence="9">
    <location>
        <begin position="2102"/>
        <end position="2118"/>
    </location>
</feature>
<evidence type="ECO:0000313" key="11">
    <source>
        <dbReference type="EMBL" id="ROT65896.1"/>
    </source>
</evidence>
<feature type="compositionally biased region" description="Basic and acidic residues" evidence="9">
    <location>
        <begin position="2965"/>
        <end position="2975"/>
    </location>
</feature>
<feature type="region of interest" description="Disordered" evidence="9">
    <location>
        <begin position="3285"/>
        <end position="3399"/>
    </location>
</feature>
<dbReference type="GO" id="GO:0007156">
    <property type="term" value="P:homophilic cell adhesion via plasma membrane adhesion molecules"/>
    <property type="evidence" value="ECO:0007669"/>
    <property type="project" value="TreeGrafter"/>
</dbReference>
<feature type="region of interest" description="Disordered" evidence="9">
    <location>
        <begin position="1644"/>
        <end position="1675"/>
    </location>
</feature>
<name>A0A423SNU7_PENVA</name>
<feature type="region of interest" description="Disordered" evidence="9">
    <location>
        <begin position="2222"/>
        <end position="2589"/>
    </location>
</feature>
<feature type="compositionally biased region" description="Basic and acidic residues" evidence="9">
    <location>
        <begin position="3285"/>
        <end position="3296"/>
    </location>
</feature>
<dbReference type="Pfam" id="PF07679">
    <property type="entry name" value="I-set"/>
    <property type="match status" value="9"/>
</dbReference>
<feature type="region of interest" description="Disordered" evidence="9">
    <location>
        <begin position="2965"/>
        <end position="3102"/>
    </location>
</feature>
<feature type="compositionally biased region" description="Basic and acidic residues" evidence="9">
    <location>
        <begin position="2470"/>
        <end position="2486"/>
    </location>
</feature>
<feature type="compositionally biased region" description="Basic and acidic residues" evidence="9">
    <location>
        <begin position="3089"/>
        <end position="3099"/>
    </location>
</feature>
<reference evidence="11 12" key="2">
    <citation type="submission" date="2019-01" db="EMBL/GenBank/DDBJ databases">
        <title>The decoding of complex shrimp genome reveals the adaptation for benthos swimmer, frequently molting mechanism and breeding impact on genome.</title>
        <authorList>
            <person name="Sun Y."/>
            <person name="Gao Y."/>
            <person name="Yu Y."/>
        </authorList>
    </citation>
    <scope>NUCLEOTIDE SEQUENCE [LARGE SCALE GENOMIC DNA]</scope>
    <source>
        <tissue evidence="11">Muscle</tissue>
    </source>
</reference>
<proteinExistence type="inferred from homology"/>
<feature type="compositionally biased region" description="Low complexity" evidence="9">
    <location>
        <begin position="3373"/>
        <end position="3391"/>
    </location>
</feature>
<feature type="domain" description="Ig-like" evidence="10">
    <location>
        <begin position="1430"/>
        <end position="1519"/>
    </location>
</feature>
<dbReference type="InterPro" id="IPR002017">
    <property type="entry name" value="Spectrin_repeat"/>
</dbReference>
<evidence type="ECO:0000256" key="8">
    <source>
        <dbReference type="SAM" id="Coils"/>
    </source>
</evidence>
<feature type="domain" description="Ig-like" evidence="10">
    <location>
        <begin position="1033"/>
        <end position="1122"/>
    </location>
</feature>
<feature type="compositionally biased region" description="Polar residues" evidence="9">
    <location>
        <begin position="3215"/>
        <end position="3225"/>
    </location>
</feature>
<feature type="compositionally biased region" description="Basic and acidic residues" evidence="9">
    <location>
        <begin position="3053"/>
        <end position="3062"/>
    </location>
</feature>
<sequence length="3491" mass="389493">MDAAERVYTDNVLPSDAEGARQLLSQLHDHKRAILEASMYTLQEAQALLARLRGLATEGATLDSRPQHIKTNIEFACSQIEHYLESLHDRRRFLDGLFSARKHHLEQCLALCLLYQDLTEAVTSLKQLRDEVSEHQGLGESQGNAEILLHEHLRRETAAKEQQDKCIRLLKTAERMASGGHYAGLEARSRAYSVLEAATALHETCDTRTALLQQSILFFKLAQTAMTKLDQAEVQVASLGGEGAQRLSLVVGVVEEAIQPALAEGYAILEVTGGRNQPHNLGISLVVEELERRRSHLSSICVSSTEQVLQRTELSNAFLEQYNSIESWLVRIGDAFLQGHQDPGGSLSLARDFLHLHQTLNNDVMEKKREIDSLDTFLSKLLRDLSEEEAAGYQEKMQALKDHWDALKKVLDIRIAISDKYVKFHEDAEAVNNEHESLEQLLKEAHGEDIVPQVEAKWEQVQKLYLDLCNNGKAFCQDVKNVEDPYLDTNRAVLCVENILEQLGKRRLVITDLHSHFHMKITTTKEMLLLWNTYRENVVKMQSEMSSLETDFCPLLRGDPADPEDIANTLDQRLSVYVSAVKKTQEDIQNMMTRAEVMSYKGDQGGQRDEVIGALLQLYQNLQNKATEYQILGHMLIQWCRNIAEIHRSCDKLESQFGNVSLDIGGIEGQLLEHEASKQAVLELLKFAQNESTSIVTKIKEQCPPDAGAKDIGMINEMLERRGRVFETVISDQLRDLSEQLGRMRGHYGDSLAAAKNMQTAFTQFKITVDMLERRIQTFVSTAVKMLGQEDDSGEVQQELAELEKKWSTFQRQVGESEKSIELSIDFFKLVEEAEDWFKNGSKLLVTVAGESSNIQNPDQAQKLRKRIEHFLQPGEQAQAERITKISSLALQLYGSATPRQIEVVSHQNTHMLESFNVINRNLEMLIINLKNAEDLREKQKKEKEELAASLTAAQAEAEAARLRAAAAEEARRAAEEVARTMAIPVEPIVPEKVEIEIQTEAIPLPPEEPRKPEETPPAKKAKLIDDEPQHMPPVFMTPLVGASVSEGVKFSFECRVIGFPMPEVEWLKDNMSISGNPDYKTSFEEGICTLTIEETFTEDSALFTCKAVNAAGMAETSATLTVKEAEAVEVMAPPLFTKRLIDSAAEEGSSYQLEATVEGHPLPVVSWSKDGKCVDESPDYVITFNNGECVLRFEEVFVEDQAEYQCRASNDLAVELSERPKFTMLLSNVMARAGQKFKLECQVTGNPTPTITWFHNNKPVKETPDCRLTFDGQTATLVMSEAFPKNAGTYTVVAKNSAGEAQCSANVSVKGRIPTETSDSEVASDIDAEPVKPSVQLPLKDTSIQEGRPARLDCVIVGQPEPEVIWYHDDKPVKESNDFKLLFHGDRCSLIIQEAFLEDAGIYRVVAMNSAAVPELAPPSEPEAPTVAPRFSQLLTDSHVTEGKPITLRASVTGEPAPTIAWFKDGVPLLPDNEFQIQENRDGSLIVHINAATLDHTGQYEIVASNAAGTAKCVAYLSIEPRLPTPPPPEHREPPVFTKLIQDVTVTSGSGVIFEAEVTGVPKPTVYWTLNDCHLTGQEYLHGQLQYLIGNRGSVHSLELPTTSKLQAGIITIVAENAAGKAVSAAALKILDPPTVVAKPAAMEPQGKPQHHVREESYTSSTTSSSTMFQQTSRMETSHITKVVMSSGGSMDEKKHSMSAASTSQVKKVSGQPATEVHKAHFQEVKQDGIAPAVVSDKVSMVKIEGDKVVQQVSQDSGTVSITPPPKKFATGKRKAAPARFITPLQSIIAKEDDRIVLESTIDGYPDPSVTWTHNDGPLKDDIQVKTQLNKTSLTIPRVNQGHSGHYTCFIQNEGGSAQCTCDVIIKKKQFPPVISKRLQPVVVGVNERLHMEIDVTGTPLPEVSWTKDGQALTASDRLTQRSEGTRHLLIIQEAQLDDSGRYGAIATNPAGRAETLADVMVTQLIIDETSQTHKIVFTDVTDETKMFTSRSEEVHEERRGGAPGTKPTPETKPTKEEKKPKYEEFRRETHGHPGKSGPYSEDTYYAMKDESDISTEGRRTKKKVEMKSETHVEVMSDKKVEVFESTSVDVTPKPKKKQVVKMEQKHEVKAIQDARPAETSAPVPTSEPKVKSTPVAETKTSEKEIKISSVTECKEHLVKESFTSEKQDLPQQVIKPVKKVSLKTEPEKDVKAPLKVPKIEPLKSTGLVKQAVTIQEKEKIELDLKPFPFEPDPEKPKKPRGQPPSHPSKFKKGEFHESDYDSDYEGKIAPKWKPADSDAEENVYGKVQPPLGKSKVSQPHVRTPTPPSAFDQPPQFEGPARPKIDFPESETEPERDVSPEIVIPEKVEYVAPPEPPKVAPKEPKLFRSQPPKKEFPKKEPPKREPPPRSPSPVLQPGTPPEELYAESKPKESPFSNAIGVESTKITKIADSSAYHKRFVTMQQTTRVIKFTDSRTATTSTESQQASSSERKSRSTKREEPKREPLPALEPFPFTPDPPKPKKDRGAPPPKPKKFQKGEFTGSDYESDYESRIRPKWQPPDSDAEEPNYTKVKPQLRSDRTPSKTRERTPTPPTVFDVPPEEGPWRPSVEKVEITAEIVPSPEILIPKDVPKKEIQRKVVVKATKSTEKLPERPVSPELPPPGTPPEEGVIIQQTEYVVDKVDVKSRILPPPMQEVQTYEEKPYTKIIERTEKTFTDIKLEEEMRMKKEKMERKITTETDYEQVPERPPPPVEEEQVVVETERLMDLEPFPFTVEEPKPKKERGPPPPKPKKFYKGEFRESDYESDYEGRLKPKWKPADSDVEDPEYTPVRPPPPRERTISKSRERTPTPPSKFDVPPTLGEPLRPVIKPVDQPLVQAFKETSPEIIIPKIEEKKVSKTPKVVPKAPSIKVKQEEPEKPKVPSPPLPEPGPQPEIGYVEGGTATLVQEEEDAHIRMIKKKIEAKKGFQIDIDITDIYDFVSESELEKTDTESGKGKQFPKLEPFPYEPEPHRPKRERGPPPPQPKKFFKGEFRGSDYESDYDSRPIAPKWLPPDSEGEEPMYRRVAPPAGDPGKRRSESSGRDPSPPSKFDQPPQFEGPPRPVVELSDIPRRERRESLEEYSIPRFPKVEFKPFDLEDENRHHPHISHTTDTETEPEAFTQPLSPTKTGIDKKYAKSAQKVVSHQFEDMTQTFRHKAQKFAEQLVTEVFAAREGSVPAEPAGEPPSMPEELKKQSVSPVSTAAPPTTADGLATDVQEPQAYRDESRVSEFGTKHIDPDTGLIYFKYDFGYEFGVILPGEAKKLEKKKEVNGDRTTDIPIPVIHEKSGTSCKSEISSTKTNGHIQTPQEKSLQEEPPQTTGKTLSTEAPEEDHTSPQPSLQSDISETDPPGSPLSATPPSTPSTPRSGPLTQPKRPPHYITPLRDLAVLVGETLRLECVVQADPPVQVTWSKGGSVLQNGPDYQIVYRNGVCRLIIPQVLPEDEGVYTCTAVNLLGVDSTSGTVCITGEKK</sequence>
<protein>
    <submittedName>
        <fullName evidence="11">Putative titin isoform X4</fullName>
    </submittedName>
</protein>
<comment type="caution">
    <text evidence="11">The sequence shown here is derived from an EMBL/GenBank/DDBJ whole genome shotgun (WGS) entry which is preliminary data.</text>
</comment>
<dbReference type="FunFam" id="2.60.40.10:FF:000080">
    <property type="entry name" value="Myosin light chain kinase, smooth muscle"/>
    <property type="match status" value="2"/>
</dbReference>
<feature type="region of interest" description="Disordered" evidence="9">
    <location>
        <begin position="1756"/>
        <end position="1776"/>
    </location>
</feature>
<feature type="compositionally biased region" description="Basic and acidic residues" evidence="9">
    <location>
        <begin position="2775"/>
        <end position="2800"/>
    </location>
</feature>
<feature type="compositionally biased region" description="Basic and acidic residues" evidence="9">
    <location>
        <begin position="2708"/>
        <end position="2718"/>
    </location>
</feature>
<feature type="compositionally biased region" description="Basic and acidic residues" evidence="9">
    <location>
        <begin position="2253"/>
        <end position="2278"/>
    </location>
</feature>
<feature type="compositionally biased region" description="Pro residues" evidence="9">
    <location>
        <begin position="2902"/>
        <end position="2913"/>
    </location>
</feature>
<feature type="region of interest" description="Disordered" evidence="9">
    <location>
        <begin position="1689"/>
        <end position="1708"/>
    </location>
</feature>
<comment type="similarity">
    <text evidence="2">Belongs to the protein kinase superfamily. CAMK Ser/Thr protein kinase family.</text>
</comment>
<keyword evidence="5" id="KW-0677">Repeat</keyword>
<feature type="compositionally biased region" description="Basic and acidic residues" evidence="9">
    <location>
        <begin position="2892"/>
        <end position="2901"/>
    </location>
</feature>
<feature type="compositionally biased region" description="Basic and acidic residues" evidence="9">
    <location>
        <begin position="2322"/>
        <end position="2350"/>
    </location>
</feature>
<feature type="compositionally biased region" description="Basic and acidic residues" evidence="9">
    <location>
        <begin position="2756"/>
        <end position="2765"/>
    </location>
</feature>
<feature type="compositionally biased region" description="Low complexity" evidence="9">
    <location>
        <begin position="1659"/>
        <end position="1668"/>
    </location>
</feature>
<feature type="region of interest" description="Disordered" evidence="9">
    <location>
        <begin position="2708"/>
        <end position="2848"/>
    </location>
</feature>
<dbReference type="InterPro" id="IPR013783">
    <property type="entry name" value="Ig-like_fold"/>
</dbReference>
<dbReference type="Pfam" id="PF00435">
    <property type="entry name" value="Spectrin"/>
    <property type="match status" value="1"/>
</dbReference>
<dbReference type="Gene3D" id="1.20.58.60">
    <property type="match status" value="3"/>
</dbReference>
<feature type="region of interest" description="Disordered" evidence="9">
    <location>
        <begin position="2624"/>
        <end position="2649"/>
    </location>
</feature>
<feature type="domain" description="Ig-like" evidence="10">
    <location>
        <begin position="1134"/>
        <end position="1218"/>
    </location>
</feature>
<dbReference type="STRING" id="6689.A0A423SNU7"/>
<evidence type="ECO:0000256" key="3">
    <source>
        <dbReference type="ARBA" id="ARBA00022490"/>
    </source>
</evidence>
<dbReference type="GO" id="GO:0060298">
    <property type="term" value="P:positive regulation of sarcomere organization"/>
    <property type="evidence" value="ECO:0007669"/>
    <property type="project" value="UniProtKB-ARBA"/>
</dbReference>
<evidence type="ECO:0000256" key="1">
    <source>
        <dbReference type="ARBA" id="ARBA00004161"/>
    </source>
</evidence>
<dbReference type="SUPFAM" id="SSF46966">
    <property type="entry name" value="Spectrin repeat"/>
    <property type="match status" value="3"/>
</dbReference>
<evidence type="ECO:0000256" key="4">
    <source>
        <dbReference type="ARBA" id="ARBA00022729"/>
    </source>
</evidence>
<feature type="compositionally biased region" description="Polar residues" evidence="9">
    <location>
        <begin position="3308"/>
        <end position="3346"/>
    </location>
</feature>
<feature type="region of interest" description="Disordered" evidence="9">
    <location>
        <begin position="2878"/>
        <end position="2919"/>
    </location>
</feature>
<dbReference type="GO" id="GO:0005886">
    <property type="term" value="C:plasma membrane"/>
    <property type="evidence" value="ECO:0007669"/>
    <property type="project" value="TreeGrafter"/>
</dbReference>
<dbReference type="SMART" id="SM00150">
    <property type="entry name" value="SPEC"/>
    <property type="match status" value="3"/>
</dbReference>
<dbReference type="InterPro" id="IPR013098">
    <property type="entry name" value="Ig_I-set"/>
</dbReference>
<accession>A0A423SNU7</accession>
<dbReference type="InterPro" id="IPR007110">
    <property type="entry name" value="Ig-like_dom"/>
</dbReference>
<feature type="domain" description="Ig-like" evidence="10">
    <location>
        <begin position="1873"/>
        <end position="1964"/>
    </location>
</feature>
<reference evidence="11 12" key="1">
    <citation type="submission" date="2018-04" db="EMBL/GenBank/DDBJ databases">
        <authorList>
            <person name="Zhang X."/>
            <person name="Yuan J."/>
            <person name="Li F."/>
            <person name="Xiang J."/>
        </authorList>
    </citation>
    <scope>NUCLEOTIDE SEQUENCE [LARGE SCALE GENOMIC DNA]</scope>
    <source>
        <tissue evidence="11">Muscle</tissue>
    </source>
</reference>
<feature type="compositionally biased region" description="Basic and acidic residues" evidence="9">
    <location>
        <begin position="2557"/>
        <end position="2570"/>
    </location>
</feature>
<comment type="subcellular location">
    <subcellularLocation>
        <location evidence="1">Cytoplasm</location>
        <location evidence="1">Myofibril</location>
        <location evidence="1">Sarcomere</location>
        <location evidence="1">A band</location>
    </subcellularLocation>
</comment>
<keyword evidence="3" id="KW-0963">Cytoplasm</keyword>
<feature type="compositionally biased region" description="Basic and acidic residues" evidence="9">
    <location>
        <begin position="2014"/>
        <end position="2033"/>
    </location>
</feature>
<evidence type="ECO:0000256" key="9">
    <source>
        <dbReference type="SAM" id="MobiDB-lite"/>
    </source>
</evidence>
<gene>
    <name evidence="11" type="ORF">C7M84_016131</name>
</gene>
<feature type="region of interest" description="Disordered" evidence="9">
    <location>
        <begin position="3196"/>
        <end position="3249"/>
    </location>
</feature>
<dbReference type="OrthoDB" id="6375732at2759"/>
<dbReference type="GO" id="GO:0045989">
    <property type="term" value="P:positive regulation of striated muscle contraction"/>
    <property type="evidence" value="ECO:0007669"/>
    <property type="project" value="UniProtKB-ARBA"/>
</dbReference>
<dbReference type="InterPro" id="IPR036179">
    <property type="entry name" value="Ig-like_dom_sf"/>
</dbReference>
<evidence type="ECO:0000259" key="10">
    <source>
        <dbReference type="PROSITE" id="PS50835"/>
    </source>
</evidence>
<keyword evidence="8" id="KW-0175">Coiled coil</keyword>
<dbReference type="SUPFAM" id="SSF48726">
    <property type="entry name" value="Immunoglobulin"/>
    <property type="match status" value="9"/>
</dbReference>
<dbReference type="InterPro" id="IPR003598">
    <property type="entry name" value="Ig_sub2"/>
</dbReference>
<feature type="compositionally biased region" description="Basic and acidic residues" evidence="9">
    <location>
        <begin position="2361"/>
        <end position="2388"/>
    </location>
</feature>
<keyword evidence="12" id="KW-1185">Reference proteome</keyword>
<dbReference type="FunFam" id="2.60.40.10:FF:000425">
    <property type="entry name" value="Myosin light chain kinase"/>
    <property type="match status" value="1"/>
</dbReference>
<dbReference type="Proteomes" id="UP000283509">
    <property type="component" value="Unassembled WGS sequence"/>
</dbReference>